<dbReference type="PROSITE" id="PS51832">
    <property type="entry name" value="HD_GYP"/>
    <property type="match status" value="1"/>
</dbReference>
<feature type="transmembrane region" description="Helical" evidence="1">
    <location>
        <begin position="21"/>
        <end position="39"/>
    </location>
</feature>
<gene>
    <name evidence="3" type="ORF">GCM10008983_00540</name>
</gene>
<reference evidence="4" key="1">
    <citation type="journal article" date="2019" name="Int. J. Syst. Evol. Microbiol.">
        <title>The Global Catalogue of Microorganisms (GCM) 10K type strain sequencing project: providing services to taxonomists for standard genome sequencing and annotation.</title>
        <authorList>
            <consortium name="The Broad Institute Genomics Platform"/>
            <consortium name="The Broad Institute Genome Sequencing Center for Infectious Disease"/>
            <person name="Wu L."/>
            <person name="Ma J."/>
        </authorList>
    </citation>
    <scope>NUCLEOTIDE SEQUENCE [LARGE SCALE GENOMIC DNA]</scope>
    <source>
        <strain evidence="4">JCM 12149</strain>
    </source>
</reference>
<proteinExistence type="predicted"/>
<sequence>MQAELRKASTLLDEERRTTIWFLWIFYIIYFSYDIVYYIILPEMPWESAQKVLNNGLGYWTYIILLSLLPIAFYLMHREKTWIIKYMYFITFTIMNIINDIWIYWGVESTYSNGNIIEIVIVLFAPIFVNKTFFNLVSLGTIFKFIVLGIVLRDFVVTLPITLIVVLSIIGYILLHRFIRYVSAVEISYDKQLEGIVKGVIATLELKDHYTRGHSERVAQYAMTLARATGKYQADELKSFYYACLLHDIGKVYIPDSILTKTGKLTDEEFELIKTHPVVGADAVQEVEGIDDNLDVIRHHHERWDGRGYPDGLKGTEISFLTRVITIADVFDAMTSSRSYRTALPVDVAYEEIVSNKGTQFDPDLMETFKHVYPEWVAYHEHYQTHETAFDEAAPDMKGGD</sequence>
<keyword evidence="1" id="KW-0472">Membrane</keyword>
<dbReference type="InterPro" id="IPR037522">
    <property type="entry name" value="HD_GYP_dom"/>
</dbReference>
<dbReference type="SMART" id="SM00471">
    <property type="entry name" value="HDc"/>
    <property type="match status" value="1"/>
</dbReference>
<dbReference type="CDD" id="cd00077">
    <property type="entry name" value="HDc"/>
    <property type="match status" value="1"/>
</dbReference>
<evidence type="ECO:0000313" key="3">
    <source>
        <dbReference type="EMBL" id="GAA0428178.1"/>
    </source>
</evidence>
<dbReference type="EMBL" id="BAAADM010000002">
    <property type="protein sequence ID" value="GAA0428178.1"/>
    <property type="molecule type" value="Genomic_DNA"/>
</dbReference>
<keyword evidence="1" id="KW-1133">Transmembrane helix</keyword>
<feature type="transmembrane region" description="Helical" evidence="1">
    <location>
        <begin position="59"/>
        <end position="76"/>
    </location>
</feature>
<dbReference type="Pfam" id="PF20971">
    <property type="entry name" value="MASE12"/>
    <property type="match status" value="1"/>
</dbReference>
<keyword evidence="4" id="KW-1185">Reference proteome</keyword>
<name>A0ABP3IUX3_9BACI</name>
<evidence type="ECO:0000313" key="4">
    <source>
        <dbReference type="Proteomes" id="UP001501459"/>
    </source>
</evidence>
<accession>A0ABP3IUX3</accession>
<feature type="transmembrane region" description="Helical" evidence="1">
    <location>
        <begin position="88"/>
        <end position="105"/>
    </location>
</feature>
<feature type="transmembrane region" description="Helical" evidence="1">
    <location>
        <begin position="157"/>
        <end position="175"/>
    </location>
</feature>
<comment type="caution">
    <text evidence="3">The sequence shown here is derived from an EMBL/GenBank/DDBJ whole genome shotgun (WGS) entry which is preliminary data.</text>
</comment>
<dbReference type="InterPro" id="IPR003607">
    <property type="entry name" value="HD/PDEase_dom"/>
</dbReference>
<dbReference type="Proteomes" id="UP001501459">
    <property type="component" value="Unassembled WGS sequence"/>
</dbReference>
<protein>
    <recommendedName>
        <fullName evidence="2">HD-GYP domain-containing protein</fullName>
    </recommendedName>
</protein>
<dbReference type="Gene3D" id="1.10.3210.10">
    <property type="entry name" value="Hypothetical protein af1432"/>
    <property type="match status" value="1"/>
</dbReference>
<organism evidence="3 4">
    <name type="scientific">Lentibacillus halophilus</name>
    <dbReference type="NCBI Taxonomy" id="295065"/>
    <lineage>
        <taxon>Bacteria</taxon>
        <taxon>Bacillati</taxon>
        <taxon>Bacillota</taxon>
        <taxon>Bacilli</taxon>
        <taxon>Bacillales</taxon>
        <taxon>Bacillaceae</taxon>
        <taxon>Lentibacillus</taxon>
    </lineage>
</organism>
<feature type="domain" description="HD-GYP" evidence="2">
    <location>
        <begin position="189"/>
        <end position="385"/>
    </location>
</feature>
<keyword evidence="1" id="KW-0812">Transmembrane</keyword>
<dbReference type="PANTHER" id="PTHR43155">
    <property type="entry name" value="CYCLIC DI-GMP PHOSPHODIESTERASE PA4108-RELATED"/>
    <property type="match status" value="1"/>
</dbReference>
<dbReference type="RefSeq" id="WP_343750395.1">
    <property type="nucleotide sequence ID" value="NZ_BAAADM010000002.1"/>
</dbReference>
<dbReference type="Pfam" id="PF13487">
    <property type="entry name" value="HD_5"/>
    <property type="match status" value="1"/>
</dbReference>
<evidence type="ECO:0000259" key="2">
    <source>
        <dbReference type="PROSITE" id="PS51832"/>
    </source>
</evidence>
<evidence type="ECO:0000256" key="1">
    <source>
        <dbReference type="SAM" id="Phobius"/>
    </source>
</evidence>
<dbReference type="SUPFAM" id="SSF109604">
    <property type="entry name" value="HD-domain/PDEase-like"/>
    <property type="match status" value="1"/>
</dbReference>
<dbReference type="InterPro" id="IPR048436">
    <property type="entry name" value="MASE12"/>
</dbReference>